<protein>
    <recommendedName>
        <fullName evidence="2">Transglycosylase SLT domain-containing protein</fullName>
    </recommendedName>
</protein>
<dbReference type="AlphaFoldDB" id="A0A2U3DCK6"/>
<comment type="caution">
    <text evidence="3">The sequence shown here is derived from an EMBL/GenBank/DDBJ whole genome shotgun (WGS) entry which is preliminary data.</text>
</comment>
<comment type="similarity">
    <text evidence="1">Belongs to the transglycosylase Slt family.</text>
</comment>
<dbReference type="GO" id="GO:0016020">
    <property type="term" value="C:membrane"/>
    <property type="evidence" value="ECO:0007669"/>
    <property type="project" value="InterPro"/>
</dbReference>
<evidence type="ECO:0000313" key="4">
    <source>
        <dbReference type="Proteomes" id="UP000245380"/>
    </source>
</evidence>
<dbReference type="CDD" id="cd00254">
    <property type="entry name" value="LT-like"/>
    <property type="match status" value="1"/>
</dbReference>
<gene>
    <name evidence="3" type="ORF">BM613_02095</name>
</gene>
<reference evidence="3 4" key="1">
    <citation type="submission" date="2016-11" db="EMBL/GenBank/DDBJ databases">
        <title>Comparative genomics of Acidibacillus ferroxidans species.</title>
        <authorList>
            <person name="Oliveira G."/>
            <person name="Nunes G."/>
            <person name="Oliveira R."/>
            <person name="Araujo F."/>
            <person name="Salim A."/>
            <person name="Scholte L."/>
            <person name="Morais D."/>
            <person name="Nancucheo I."/>
            <person name="Johnson D.B."/>
            <person name="Grail B."/>
            <person name="Bittencourt J."/>
            <person name="Valadares R."/>
        </authorList>
    </citation>
    <scope>NUCLEOTIDE SEQUENCE [LARGE SCALE GENOMIC DNA]</scope>
    <source>
        <strain evidence="3 4">Y002</strain>
    </source>
</reference>
<evidence type="ECO:0000256" key="1">
    <source>
        <dbReference type="ARBA" id="ARBA00007734"/>
    </source>
</evidence>
<dbReference type="GO" id="GO:0008933">
    <property type="term" value="F:peptidoglycan lytic transglycosylase activity"/>
    <property type="evidence" value="ECO:0007669"/>
    <property type="project" value="InterPro"/>
</dbReference>
<keyword evidence="4" id="KW-1185">Reference proteome</keyword>
<dbReference type="InterPro" id="IPR023346">
    <property type="entry name" value="Lysozyme-like_dom_sf"/>
</dbReference>
<dbReference type="Gene3D" id="1.10.530.10">
    <property type="match status" value="1"/>
</dbReference>
<dbReference type="GO" id="GO:0000270">
    <property type="term" value="P:peptidoglycan metabolic process"/>
    <property type="evidence" value="ECO:0007669"/>
    <property type="project" value="InterPro"/>
</dbReference>
<feature type="domain" description="Transglycosylase SLT" evidence="2">
    <location>
        <begin position="101"/>
        <end position="199"/>
    </location>
</feature>
<name>A0A2U3DCK6_SULT2</name>
<evidence type="ECO:0000259" key="2">
    <source>
        <dbReference type="Pfam" id="PF01464"/>
    </source>
</evidence>
<dbReference type="OrthoDB" id="9815002at2"/>
<dbReference type="Proteomes" id="UP000245380">
    <property type="component" value="Unassembled WGS sequence"/>
</dbReference>
<dbReference type="EMBL" id="MPDK01000002">
    <property type="protein sequence ID" value="PWI59020.1"/>
    <property type="molecule type" value="Genomic_DNA"/>
</dbReference>
<dbReference type="Pfam" id="PF01464">
    <property type="entry name" value="SLT"/>
    <property type="match status" value="1"/>
</dbReference>
<sequence>MLTEELLNAQLEADFSAALTGRSPSPASLGMAPLAASPSLPLTSLSPQSLLLSADSSLSGIASSSPFDPINAQASFETPVAISNSFPVESATANQSLILPLINTLAPRYGLDPKLVAAVVQQESGFSPTATSPAGAMGLMQLMPSTAKMLNVTAPYDPVANLEGGMKYLSELLTRYHGDISLALAAYNAGPEAVDTYQGIPPYPQTQAYVSDILATLHREFA</sequence>
<dbReference type="PROSITE" id="PS00922">
    <property type="entry name" value="TRANSGLYCOSYLASE"/>
    <property type="match status" value="1"/>
</dbReference>
<organism evidence="3 4">
    <name type="scientific">Sulfoacidibacillus thermotolerans</name>
    <name type="common">Acidibacillus sulfuroxidans</name>
    <dbReference type="NCBI Taxonomy" id="1765684"/>
    <lineage>
        <taxon>Bacteria</taxon>
        <taxon>Bacillati</taxon>
        <taxon>Bacillota</taxon>
        <taxon>Bacilli</taxon>
        <taxon>Bacillales</taxon>
        <taxon>Alicyclobacillaceae</taxon>
        <taxon>Sulfoacidibacillus</taxon>
    </lineage>
</organism>
<dbReference type="PANTHER" id="PTHR37423:SF2">
    <property type="entry name" value="MEMBRANE-BOUND LYTIC MUREIN TRANSGLYCOSYLASE C"/>
    <property type="match status" value="1"/>
</dbReference>
<accession>A0A2U3DCK6</accession>
<proteinExistence type="inferred from homology"/>
<dbReference type="InterPro" id="IPR008258">
    <property type="entry name" value="Transglycosylase_SLT_dom_1"/>
</dbReference>
<dbReference type="InterPro" id="IPR000189">
    <property type="entry name" value="Transglyc_AS"/>
</dbReference>
<dbReference type="PANTHER" id="PTHR37423">
    <property type="entry name" value="SOLUBLE LYTIC MUREIN TRANSGLYCOSYLASE-RELATED"/>
    <property type="match status" value="1"/>
</dbReference>
<dbReference type="SUPFAM" id="SSF53955">
    <property type="entry name" value="Lysozyme-like"/>
    <property type="match status" value="1"/>
</dbReference>
<evidence type="ECO:0000313" key="3">
    <source>
        <dbReference type="EMBL" id="PWI59020.1"/>
    </source>
</evidence>